<protein>
    <submittedName>
        <fullName evidence="1">Uncharacterized protein</fullName>
    </submittedName>
</protein>
<dbReference type="Proteomes" id="UP000321424">
    <property type="component" value="Unassembled WGS sequence"/>
</dbReference>
<comment type="caution">
    <text evidence="1">The sequence shown here is derived from an EMBL/GenBank/DDBJ whole genome shotgun (WGS) entry which is preliminary data.</text>
</comment>
<gene>
    <name evidence="1" type="ORF">NN4_75470</name>
</gene>
<name>A0A511MS51_9NOCA</name>
<dbReference type="OrthoDB" id="7946528at2"/>
<dbReference type="RefSeq" id="WP_147141043.1">
    <property type="nucleotide sequence ID" value="NZ_BJXA01000084.1"/>
</dbReference>
<sequence length="199" mass="22580">MSPETPDILEQSRERIRQAHEILGRLRLFERWQEFGTPVLVGAVACELALAPDIDVEIYCDTPRIEDGFAVLRDCAMLDGVRKARFGNHLNDADEGLYWRLDYRAADGTDWKIDMWALARDHPGPCAAQLVRPLRDVLTPETRRAILELKSLMQREAIPRCPSIDIYRAVIEGGLRSGSGLSEWVATHPRSDLTFWQPG</sequence>
<evidence type="ECO:0000313" key="1">
    <source>
        <dbReference type="EMBL" id="GEM43028.1"/>
    </source>
</evidence>
<dbReference type="AlphaFoldDB" id="A0A511MS51"/>
<organism evidence="1 2">
    <name type="scientific">Nocardia ninae NBRC 108245</name>
    <dbReference type="NCBI Taxonomy" id="1210091"/>
    <lineage>
        <taxon>Bacteria</taxon>
        <taxon>Bacillati</taxon>
        <taxon>Actinomycetota</taxon>
        <taxon>Actinomycetes</taxon>
        <taxon>Mycobacteriales</taxon>
        <taxon>Nocardiaceae</taxon>
        <taxon>Nocardia</taxon>
    </lineage>
</organism>
<proteinExistence type="predicted"/>
<reference evidence="1 2" key="1">
    <citation type="submission" date="2019-07" db="EMBL/GenBank/DDBJ databases">
        <title>Whole genome shotgun sequence of Nocardia ninae NBRC 108245.</title>
        <authorList>
            <person name="Hosoyama A."/>
            <person name="Uohara A."/>
            <person name="Ohji S."/>
            <person name="Ichikawa N."/>
        </authorList>
    </citation>
    <scope>NUCLEOTIDE SEQUENCE [LARGE SCALE GENOMIC DNA]</scope>
    <source>
        <strain evidence="1 2">NBRC 108245</strain>
    </source>
</reference>
<evidence type="ECO:0000313" key="2">
    <source>
        <dbReference type="Proteomes" id="UP000321424"/>
    </source>
</evidence>
<accession>A0A511MS51</accession>
<keyword evidence="2" id="KW-1185">Reference proteome</keyword>
<dbReference type="EMBL" id="BJXA01000084">
    <property type="protein sequence ID" value="GEM43028.1"/>
    <property type="molecule type" value="Genomic_DNA"/>
</dbReference>